<feature type="transmembrane region" description="Helical" evidence="1">
    <location>
        <begin position="81"/>
        <end position="103"/>
    </location>
</feature>
<name>A0ABU0BHD5_9HYPH</name>
<dbReference type="EMBL" id="JAUSUI010000009">
    <property type="protein sequence ID" value="MDQ0304736.1"/>
    <property type="molecule type" value="Genomic_DNA"/>
</dbReference>
<comment type="caution">
    <text evidence="2">The sequence shown here is derived from an EMBL/GenBank/DDBJ whole genome shotgun (WGS) entry which is preliminary data.</text>
</comment>
<keyword evidence="1" id="KW-1133">Transmembrane helix</keyword>
<evidence type="ECO:0000313" key="2">
    <source>
        <dbReference type="EMBL" id="MDQ0304736.1"/>
    </source>
</evidence>
<feature type="transmembrane region" description="Helical" evidence="1">
    <location>
        <begin position="109"/>
        <end position="131"/>
    </location>
</feature>
<dbReference type="Proteomes" id="UP001224682">
    <property type="component" value="Unassembled WGS sequence"/>
</dbReference>
<keyword evidence="3" id="KW-1185">Reference proteome</keyword>
<reference evidence="2 3" key="1">
    <citation type="submission" date="2023-07" db="EMBL/GenBank/DDBJ databases">
        <title>Genomic Encyclopedia of Type Strains, Phase IV (KMG-IV): sequencing the most valuable type-strain genomes for metagenomic binning, comparative biology and taxonomic classification.</title>
        <authorList>
            <person name="Goeker M."/>
        </authorList>
    </citation>
    <scope>NUCLEOTIDE SEQUENCE [LARGE SCALE GENOMIC DNA]</scope>
    <source>
        <strain evidence="2 3">DSM 2457</strain>
    </source>
</reference>
<protein>
    <submittedName>
        <fullName evidence="2">Uncharacterized protein</fullName>
    </submittedName>
</protein>
<gene>
    <name evidence="2" type="ORF">J2S75_003781</name>
</gene>
<keyword evidence="1" id="KW-0472">Membrane</keyword>
<evidence type="ECO:0000313" key="3">
    <source>
        <dbReference type="Proteomes" id="UP001224682"/>
    </source>
</evidence>
<proteinExistence type="predicted"/>
<organism evidence="2 3">
    <name type="scientific">Ancylobacter polymorphus</name>
    <dbReference type="NCBI Taxonomy" id="223390"/>
    <lineage>
        <taxon>Bacteria</taxon>
        <taxon>Pseudomonadati</taxon>
        <taxon>Pseudomonadota</taxon>
        <taxon>Alphaproteobacteria</taxon>
        <taxon>Hyphomicrobiales</taxon>
        <taxon>Xanthobacteraceae</taxon>
        <taxon>Ancylobacter</taxon>
    </lineage>
</organism>
<keyword evidence="1" id="KW-0812">Transmembrane</keyword>
<evidence type="ECO:0000256" key="1">
    <source>
        <dbReference type="SAM" id="Phobius"/>
    </source>
</evidence>
<accession>A0ABU0BHD5</accession>
<dbReference type="RefSeq" id="WP_307022163.1">
    <property type="nucleotide sequence ID" value="NZ_JAUSUI010000009.1"/>
</dbReference>
<sequence length="137" mass="13713">MPFLVLTLVLVLSVTLSLPSFLVLLGGQNERVSAVTATLGTSALMGSLLLLGAHVGWPYATIALAAALAFGRFVYAPRACLTHALGAGAGFALLLAGIAMGGGPTHARWVLGLSPLISVSATSAPVVQAVASPAHSK</sequence>
<feature type="transmembrane region" description="Helical" evidence="1">
    <location>
        <begin position="43"/>
        <end position="69"/>
    </location>
</feature>